<dbReference type="GO" id="GO:0006546">
    <property type="term" value="P:glycine catabolic process"/>
    <property type="evidence" value="ECO:0007669"/>
    <property type="project" value="InterPro"/>
</dbReference>
<dbReference type="Gene3D" id="3.30.70.1400">
    <property type="entry name" value="Aminomethyltransferase beta-barrel domains"/>
    <property type="match status" value="1"/>
</dbReference>
<evidence type="ECO:0000256" key="5">
    <source>
        <dbReference type="ARBA" id="ARBA00022576"/>
    </source>
</evidence>
<feature type="domain" description="Aminomethyltransferase C-terminal" evidence="13">
    <location>
        <begin position="320"/>
        <end position="398"/>
    </location>
</feature>
<evidence type="ECO:0000256" key="9">
    <source>
        <dbReference type="ARBA" id="ARBA00047665"/>
    </source>
</evidence>
<dbReference type="PANTHER" id="PTHR43757:SF16">
    <property type="entry name" value="AMINOMETHYLTRANSFERASE, MITOCHONDRIAL"/>
    <property type="match status" value="1"/>
</dbReference>
<dbReference type="SUPFAM" id="SSF101790">
    <property type="entry name" value="Aminomethyltransferase beta-barrel domain"/>
    <property type="match status" value="1"/>
</dbReference>
<keyword evidence="8 11" id="KW-0496">Mitochondrion</keyword>
<dbReference type="OrthoDB" id="10263536at2759"/>
<evidence type="ECO:0000256" key="7">
    <source>
        <dbReference type="ARBA" id="ARBA00022946"/>
    </source>
</evidence>
<dbReference type="FunFam" id="2.40.30.110:FF:000002">
    <property type="entry name" value="Aminomethyltransferase"/>
    <property type="match status" value="1"/>
</dbReference>
<organism evidence="14 15">
    <name type="scientific">Sitophilus oryzae</name>
    <name type="common">Rice weevil</name>
    <name type="synonym">Curculio oryzae</name>
    <dbReference type="NCBI Taxonomy" id="7048"/>
    <lineage>
        <taxon>Eukaryota</taxon>
        <taxon>Metazoa</taxon>
        <taxon>Ecdysozoa</taxon>
        <taxon>Arthropoda</taxon>
        <taxon>Hexapoda</taxon>
        <taxon>Insecta</taxon>
        <taxon>Pterygota</taxon>
        <taxon>Neoptera</taxon>
        <taxon>Endopterygota</taxon>
        <taxon>Coleoptera</taxon>
        <taxon>Polyphaga</taxon>
        <taxon>Cucujiformia</taxon>
        <taxon>Curculionidae</taxon>
        <taxon>Dryophthorinae</taxon>
        <taxon>Sitophilus</taxon>
    </lineage>
</organism>
<dbReference type="Proteomes" id="UP000504635">
    <property type="component" value="Unplaced"/>
</dbReference>
<dbReference type="InterPro" id="IPR028896">
    <property type="entry name" value="GcvT/YgfZ/DmdA"/>
</dbReference>
<name>A0A6J2X804_SITOR</name>
<proteinExistence type="inferred from homology"/>
<keyword evidence="5 11" id="KW-0032">Aminotransferase</keyword>
<dbReference type="InParanoid" id="A0A6J2X804"/>
<comment type="similarity">
    <text evidence="3 11">Belongs to the GcvT family.</text>
</comment>
<dbReference type="Gene3D" id="3.30.1360.120">
    <property type="entry name" value="Probable tRNA modification gtpase trme, domain 1"/>
    <property type="match status" value="1"/>
</dbReference>
<feature type="domain" description="GCVT N-terminal" evidence="12">
    <location>
        <begin position="32"/>
        <end position="296"/>
    </location>
</feature>
<keyword evidence="7 11" id="KW-0809">Transit peptide</keyword>
<evidence type="ECO:0000256" key="11">
    <source>
        <dbReference type="RuleBase" id="RU003981"/>
    </source>
</evidence>
<evidence type="ECO:0000256" key="4">
    <source>
        <dbReference type="ARBA" id="ARBA00011690"/>
    </source>
</evidence>
<evidence type="ECO:0000313" key="14">
    <source>
        <dbReference type="Proteomes" id="UP000504635"/>
    </source>
</evidence>
<dbReference type="InterPro" id="IPR006223">
    <property type="entry name" value="GcvT"/>
</dbReference>
<accession>A0A6J2X804</accession>
<keyword evidence="14" id="KW-1185">Reference proteome</keyword>
<comment type="subcellular location">
    <subcellularLocation>
        <location evidence="2 11">Mitochondrion</location>
    </subcellularLocation>
</comment>
<dbReference type="PIRSF" id="PIRSF006487">
    <property type="entry name" value="GcvT"/>
    <property type="match status" value="1"/>
</dbReference>
<dbReference type="InterPro" id="IPR006222">
    <property type="entry name" value="GCVT_N"/>
</dbReference>
<keyword evidence="6 11" id="KW-0808">Transferase</keyword>
<dbReference type="InterPro" id="IPR027266">
    <property type="entry name" value="TrmE/GcvT-like"/>
</dbReference>
<dbReference type="FunFam" id="3.30.1360.120:FF:000014">
    <property type="entry name" value="Aminomethyltransferase"/>
    <property type="match status" value="1"/>
</dbReference>
<dbReference type="FunCoup" id="A0A6J2X804">
    <property type="interactions" value="366"/>
</dbReference>
<dbReference type="GO" id="GO:0005960">
    <property type="term" value="C:glycine cleavage complex"/>
    <property type="evidence" value="ECO:0007669"/>
    <property type="project" value="InterPro"/>
</dbReference>
<dbReference type="NCBIfam" id="NF001567">
    <property type="entry name" value="PRK00389.1"/>
    <property type="match status" value="1"/>
</dbReference>
<dbReference type="Gene3D" id="4.10.1250.10">
    <property type="entry name" value="Aminomethyltransferase fragment"/>
    <property type="match status" value="1"/>
</dbReference>
<evidence type="ECO:0000256" key="6">
    <source>
        <dbReference type="ARBA" id="ARBA00022679"/>
    </source>
</evidence>
<dbReference type="KEGG" id="soy:115875921"/>
<evidence type="ECO:0000259" key="12">
    <source>
        <dbReference type="Pfam" id="PF01571"/>
    </source>
</evidence>
<dbReference type="GeneID" id="115875921"/>
<dbReference type="FunFam" id="3.30.70.1400:FF:000001">
    <property type="entry name" value="Aminomethyltransferase"/>
    <property type="match status" value="1"/>
</dbReference>
<comment type="subunit">
    <text evidence="4 11">The glycine cleavage system is composed of four proteins: P, T, L and H.</text>
</comment>
<dbReference type="EC" id="2.1.2.10" evidence="11"/>
<comment type="function">
    <text evidence="1 11">The glycine cleavage system catalyzes the degradation of glycine.</text>
</comment>
<evidence type="ECO:0000256" key="8">
    <source>
        <dbReference type="ARBA" id="ARBA00023128"/>
    </source>
</evidence>
<evidence type="ECO:0000313" key="15">
    <source>
        <dbReference type="RefSeq" id="XP_030747368.1"/>
    </source>
</evidence>
<dbReference type="GO" id="GO:0005739">
    <property type="term" value="C:mitochondrion"/>
    <property type="evidence" value="ECO:0007669"/>
    <property type="project" value="UniProtKB-SubCell"/>
</dbReference>
<dbReference type="PANTHER" id="PTHR43757">
    <property type="entry name" value="AMINOMETHYLTRANSFERASE"/>
    <property type="match status" value="1"/>
</dbReference>
<reference evidence="15" key="1">
    <citation type="submission" date="2025-08" db="UniProtKB">
        <authorList>
            <consortium name="RefSeq"/>
        </authorList>
    </citation>
    <scope>IDENTIFICATION</scope>
    <source>
        <tissue evidence="15">Gonads</tissue>
    </source>
</reference>
<dbReference type="NCBIfam" id="TIGR00528">
    <property type="entry name" value="gcvT"/>
    <property type="match status" value="1"/>
</dbReference>
<dbReference type="InterPro" id="IPR013977">
    <property type="entry name" value="GcvT_C"/>
</dbReference>
<gene>
    <name evidence="15" type="primary">LOC115875921</name>
</gene>
<dbReference type="RefSeq" id="XP_030747368.1">
    <property type="nucleotide sequence ID" value="XM_030891508.1"/>
</dbReference>
<dbReference type="AlphaFoldDB" id="A0A6J2X804"/>
<sequence>MAMYSTKFLLIQCAKNNLQRCFSSQKGQVTSLYEFHIKNGGKMVNFGGYQLPVQYSDQSIVNSHIFTRKNASIFDVSHMLQTEIKGKHSIEYFETLCTADIKGLEENSSVLTVFTNENGGILDDLIVTKINEEFLYVVSNAAMKQQDQEIMSRGLNSFQKRVNSASDIRIQFFHTLERTLIALQGPKASTALQSITDLDLSKLYFMKTAVGSVANVQNCRISRCGYTGEDGFEISIPAERSENVVQTLLENSDVKLAGLGARDSLRLEAGLCLYGSDINGETTPVDAALTWLVAKKRRETKDFPGADKIVQQIKEGSKIKRVGITSSTGPPPRHGTIILSEDGQEIGEITSGCPSPTLEINVAMGYVPAKSSKVGTKVGLKIRGKQYNGIITKMPFVKSNYYNKVN</sequence>
<dbReference type="Pfam" id="PF08669">
    <property type="entry name" value="GCV_T_C"/>
    <property type="match status" value="1"/>
</dbReference>
<dbReference type="GO" id="GO:0008483">
    <property type="term" value="F:transaminase activity"/>
    <property type="evidence" value="ECO:0007669"/>
    <property type="project" value="UniProtKB-KW"/>
</dbReference>
<evidence type="ECO:0000256" key="2">
    <source>
        <dbReference type="ARBA" id="ARBA00004173"/>
    </source>
</evidence>
<evidence type="ECO:0000256" key="10">
    <source>
        <dbReference type="PIRSR" id="PIRSR006487-1"/>
    </source>
</evidence>
<evidence type="ECO:0000256" key="3">
    <source>
        <dbReference type="ARBA" id="ARBA00008609"/>
    </source>
</evidence>
<evidence type="ECO:0000256" key="1">
    <source>
        <dbReference type="ARBA" id="ARBA00003631"/>
    </source>
</evidence>
<dbReference type="Pfam" id="PF01571">
    <property type="entry name" value="GCV_T"/>
    <property type="match status" value="1"/>
</dbReference>
<comment type="catalytic activity">
    <reaction evidence="9 11">
        <text>N(6)-[(R)-S(8)-aminomethyldihydrolipoyl]-L-lysyl-[protein] + (6S)-5,6,7,8-tetrahydrofolate = N(6)-[(R)-dihydrolipoyl]-L-lysyl-[protein] + (6R)-5,10-methylene-5,6,7,8-tetrahydrofolate + NH4(+)</text>
        <dbReference type="Rhea" id="RHEA:16945"/>
        <dbReference type="Rhea" id="RHEA-COMP:10475"/>
        <dbReference type="Rhea" id="RHEA-COMP:10492"/>
        <dbReference type="ChEBI" id="CHEBI:15636"/>
        <dbReference type="ChEBI" id="CHEBI:28938"/>
        <dbReference type="ChEBI" id="CHEBI:57453"/>
        <dbReference type="ChEBI" id="CHEBI:83100"/>
        <dbReference type="ChEBI" id="CHEBI:83143"/>
        <dbReference type="EC" id="2.1.2.10"/>
    </reaction>
</comment>
<dbReference type="InterPro" id="IPR029043">
    <property type="entry name" value="GcvT/YgfZ_C"/>
</dbReference>
<dbReference type="Gene3D" id="2.40.30.110">
    <property type="entry name" value="Aminomethyltransferase beta-barrel domains"/>
    <property type="match status" value="1"/>
</dbReference>
<dbReference type="SUPFAM" id="SSF103025">
    <property type="entry name" value="Folate-binding domain"/>
    <property type="match status" value="1"/>
</dbReference>
<dbReference type="GO" id="GO:0004047">
    <property type="term" value="F:aminomethyltransferase activity"/>
    <property type="evidence" value="ECO:0007669"/>
    <property type="project" value="UniProtKB-EC"/>
</dbReference>
<protein>
    <recommendedName>
        <fullName evidence="11">Aminomethyltransferase</fullName>
        <ecNumber evidence="11">2.1.2.10</ecNumber>
    </recommendedName>
    <alternativeName>
        <fullName evidence="11">Glycine cleavage system T protein</fullName>
    </alternativeName>
</protein>
<evidence type="ECO:0000259" key="13">
    <source>
        <dbReference type="Pfam" id="PF08669"/>
    </source>
</evidence>
<feature type="binding site" evidence="10">
    <location>
        <position position="233"/>
    </location>
    <ligand>
        <name>substrate</name>
    </ligand>
</feature>